<comment type="caution">
    <text evidence="1">The sequence shown here is derived from an EMBL/GenBank/DDBJ whole genome shotgun (WGS) entry which is preliminary data.</text>
</comment>
<reference evidence="1" key="2">
    <citation type="journal article" date="2022" name="New Phytol.">
        <title>Evolutionary transition to the ectomycorrhizal habit in the genomes of a hyperdiverse lineage of mushroom-forming fungi.</title>
        <authorList>
            <person name="Looney B."/>
            <person name="Miyauchi S."/>
            <person name="Morin E."/>
            <person name="Drula E."/>
            <person name="Courty P.E."/>
            <person name="Kohler A."/>
            <person name="Kuo A."/>
            <person name="LaButti K."/>
            <person name="Pangilinan J."/>
            <person name="Lipzen A."/>
            <person name="Riley R."/>
            <person name="Andreopoulos W."/>
            <person name="He G."/>
            <person name="Johnson J."/>
            <person name="Nolan M."/>
            <person name="Tritt A."/>
            <person name="Barry K.W."/>
            <person name="Grigoriev I.V."/>
            <person name="Nagy L.G."/>
            <person name="Hibbett D."/>
            <person name="Henrissat B."/>
            <person name="Matheny P.B."/>
            <person name="Labbe J."/>
            <person name="Martin F.M."/>
        </authorList>
    </citation>
    <scope>NUCLEOTIDE SEQUENCE</scope>
    <source>
        <strain evidence="1">HHB10654</strain>
    </source>
</reference>
<protein>
    <submittedName>
        <fullName evidence="1">Uncharacterized protein</fullName>
    </submittedName>
</protein>
<evidence type="ECO:0000313" key="2">
    <source>
        <dbReference type="Proteomes" id="UP000814140"/>
    </source>
</evidence>
<gene>
    <name evidence="1" type="ORF">BV25DRAFT_1871690</name>
</gene>
<proteinExistence type="predicted"/>
<organism evidence="1 2">
    <name type="scientific">Artomyces pyxidatus</name>
    <dbReference type="NCBI Taxonomy" id="48021"/>
    <lineage>
        <taxon>Eukaryota</taxon>
        <taxon>Fungi</taxon>
        <taxon>Dikarya</taxon>
        <taxon>Basidiomycota</taxon>
        <taxon>Agaricomycotina</taxon>
        <taxon>Agaricomycetes</taxon>
        <taxon>Russulales</taxon>
        <taxon>Auriscalpiaceae</taxon>
        <taxon>Artomyces</taxon>
    </lineage>
</organism>
<reference evidence="1" key="1">
    <citation type="submission" date="2021-03" db="EMBL/GenBank/DDBJ databases">
        <authorList>
            <consortium name="DOE Joint Genome Institute"/>
            <person name="Ahrendt S."/>
            <person name="Looney B.P."/>
            <person name="Miyauchi S."/>
            <person name="Morin E."/>
            <person name="Drula E."/>
            <person name="Courty P.E."/>
            <person name="Chicoki N."/>
            <person name="Fauchery L."/>
            <person name="Kohler A."/>
            <person name="Kuo A."/>
            <person name="Labutti K."/>
            <person name="Pangilinan J."/>
            <person name="Lipzen A."/>
            <person name="Riley R."/>
            <person name="Andreopoulos W."/>
            <person name="He G."/>
            <person name="Johnson J."/>
            <person name="Barry K.W."/>
            <person name="Grigoriev I.V."/>
            <person name="Nagy L."/>
            <person name="Hibbett D."/>
            <person name="Henrissat B."/>
            <person name="Matheny P.B."/>
            <person name="Labbe J."/>
            <person name="Martin F."/>
        </authorList>
    </citation>
    <scope>NUCLEOTIDE SEQUENCE</scope>
    <source>
        <strain evidence="1">HHB10654</strain>
    </source>
</reference>
<accession>A0ACB8SS35</accession>
<dbReference type="EMBL" id="MU277229">
    <property type="protein sequence ID" value="KAI0059028.1"/>
    <property type="molecule type" value="Genomic_DNA"/>
</dbReference>
<keyword evidence="2" id="KW-1185">Reference proteome</keyword>
<evidence type="ECO:0000313" key="1">
    <source>
        <dbReference type="EMBL" id="KAI0059028.1"/>
    </source>
</evidence>
<sequence length="1008" mass="111980">MPRKPHNPLRLPCPHVGCGRMFSNKSGLTQHVRSGHRTPTRLRLPSPVADNFVDADVDNGPAAGLDEDEDMEDIDLGQQPLAPDYQGRCHREQHPTINGAPCDSEGNYLPPNTDPPPRHPLPPTDWTPFNNRVEFETADFLFKTVQMSQKNVTFLMDLIAAMLLQYGGTPPFSSSKDMLSVLDSIPLGDTAWSSFTMSYTGERPEGDVPSWMLAEYEVWYRNPSDVLANCLDNPSFKDEMTYSPYREYGSDGRRRLKDLNSGNWSWRQADLIAEDPNTHGAAFMPIVLGSDKTTVSVATGQTDFYPLYLSPGGLTGAARRAHCDSVIPIAFLAMPKGERKYDNDPQFRQFRRQMFQASLTAILQPVKPYFTTPHILRCPDGHFRRVIFGLGPYIADYPEQALLACIVQGWCPICTAPSRNLERGGDGCRSRHHTETAIEALGDLGVLWDAYGIVSDAVPFTNDFPRADIHELIAPDLLHQLIKGTFKDHLVDWVCEYLLIEHGEARANEIIDDIDRRIAAAPLFPCLRRFKQGRRYKQWTGDDSKALMKVFLSAISGHVPPDVVKCISAFLDFCYIARRSVHTEDSLDALDHALTRFHRHRIIFETTGVRLNGAGSLPRQHSMNHYRSRMEDFAAANGLCSSITEAKHIKAVKEPWRRSNQNEPLGQILLTNQRLDKLAAARADFGARGMLKAMVTAAAAAAVEEAEAEAAEVAAAAAAAAEEIEEIEEIEVDVEVAAELAVEEDEPGEDAEVIDREQAVIAEDDDGGPFDGPTVLGSIELAVKPQPGYPRDVHALAEFIGEPRLPAQIRRFLYEQENPDAEANTNIPGDFAGFNGRVHVYHSAVAIYHAPSDPSGIGGMRKERVRSTPSWRSQGPRRDCVFTETDVGLPGMRGLSVLRVLLFFSLRAVDVDGIPVTTPCALVEWFSLHGDEPDDDTGMWVVTPDLDANGERDVSVVHLDCILRGAHLLPVFGNDFLPVDFDHRHSLDAFQAFYVNKYADHHSHEIAF</sequence>
<name>A0ACB8SS35_9AGAM</name>
<dbReference type="Proteomes" id="UP000814140">
    <property type="component" value="Unassembled WGS sequence"/>
</dbReference>